<dbReference type="PANTHER" id="PTHR42954:SF1">
    <property type="entry name" value="FERROUS IRON TRANSPORTER FEOA DOMAIN-CONTAINING PROTEIN"/>
    <property type="match status" value="1"/>
</dbReference>
<dbReference type="OrthoDB" id="9811076at2"/>
<keyword evidence="4" id="KW-1185">Reference proteome</keyword>
<organism evidence="3 4">
    <name type="scientific">Staphylococcus rostri</name>
    <dbReference type="NCBI Taxonomy" id="522262"/>
    <lineage>
        <taxon>Bacteria</taxon>
        <taxon>Bacillati</taxon>
        <taxon>Bacillota</taxon>
        <taxon>Bacilli</taxon>
        <taxon>Bacillales</taxon>
        <taxon>Staphylococcaceae</taxon>
        <taxon>Staphylococcus</taxon>
    </lineage>
</organism>
<dbReference type="InterPro" id="IPR008988">
    <property type="entry name" value="Transcriptional_repressor_C"/>
</dbReference>
<dbReference type="AlphaFoldDB" id="A0A2K3YPN3"/>
<sequence length="78" mass="8795">MIHVANAEVGTPYRIKSLNTNNMQLKHRLRALGCIEGCEVSIHQKGLFKGPCTLNVNGQQICVRNCDACDIRLEHKYE</sequence>
<dbReference type="Proteomes" id="UP000242752">
    <property type="component" value="Unassembled WGS sequence"/>
</dbReference>
<dbReference type="SMART" id="SM00899">
    <property type="entry name" value="FeoA"/>
    <property type="match status" value="1"/>
</dbReference>
<dbReference type="SUPFAM" id="SSF50037">
    <property type="entry name" value="C-terminal domain of transcriptional repressors"/>
    <property type="match status" value="1"/>
</dbReference>
<dbReference type="InterPro" id="IPR038157">
    <property type="entry name" value="FeoA_core_dom"/>
</dbReference>
<dbReference type="EMBL" id="PPRF01000036">
    <property type="protein sequence ID" value="PNZ27560.1"/>
    <property type="molecule type" value="Genomic_DNA"/>
</dbReference>
<keyword evidence="1" id="KW-0408">Iron</keyword>
<protein>
    <submittedName>
        <fullName evidence="3">Ferrous iron transport protein A</fullName>
    </submittedName>
</protein>
<dbReference type="Gene3D" id="2.30.30.90">
    <property type="match status" value="1"/>
</dbReference>
<evidence type="ECO:0000313" key="3">
    <source>
        <dbReference type="EMBL" id="PNZ27560.1"/>
    </source>
</evidence>
<evidence type="ECO:0000313" key="4">
    <source>
        <dbReference type="Proteomes" id="UP000242752"/>
    </source>
</evidence>
<dbReference type="GO" id="GO:0046914">
    <property type="term" value="F:transition metal ion binding"/>
    <property type="evidence" value="ECO:0007669"/>
    <property type="project" value="InterPro"/>
</dbReference>
<dbReference type="RefSeq" id="WP_103358125.1">
    <property type="nucleotide sequence ID" value="NZ_CP113107.1"/>
</dbReference>
<gene>
    <name evidence="3" type="ORF">CD122_06195</name>
</gene>
<dbReference type="PANTHER" id="PTHR42954">
    <property type="entry name" value="FE(2+) TRANSPORT PROTEIN A"/>
    <property type="match status" value="1"/>
</dbReference>
<dbReference type="Pfam" id="PF04023">
    <property type="entry name" value="FeoA"/>
    <property type="match status" value="1"/>
</dbReference>
<reference evidence="3 4" key="1">
    <citation type="submission" date="2017-08" db="EMBL/GenBank/DDBJ databases">
        <title>Draft genome sequences of 64 type strains of genus Staph aureus.</title>
        <authorList>
            <person name="Cole K."/>
            <person name="Golubchik T."/>
            <person name="Russell J."/>
            <person name="Foster D."/>
            <person name="Llewelyn M."/>
            <person name="Wilson D."/>
            <person name="Crook D."/>
            <person name="Paul J."/>
        </authorList>
    </citation>
    <scope>NUCLEOTIDE SEQUENCE [LARGE SCALE GENOMIC DNA]</scope>
    <source>
        <strain evidence="3 4">DSM 21968</strain>
    </source>
</reference>
<dbReference type="InterPro" id="IPR052713">
    <property type="entry name" value="FeoA"/>
</dbReference>
<accession>A0A2K3YPN3</accession>
<dbReference type="InterPro" id="IPR007167">
    <property type="entry name" value="Fe-transptr_FeoA-like"/>
</dbReference>
<proteinExistence type="predicted"/>
<feature type="domain" description="Ferrous iron transporter FeoA-like" evidence="2">
    <location>
        <begin position="2"/>
        <end position="75"/>
    </location>
</feature>
<evidence type="ECO:0000256" key="1">
    <source>
        <dbReference type="ARBA" id="ARBA00023004"/>
    </source>
</evidence>
<evidence type="ECO:0000259" key="2">
    <source>
        <dbReference type="SMART" id="SM00899"/>
    </source>
</evidence>
<name>A0A2K3YPN3_9STAP</name>
<comment type="caution">
    <text evidence="3">The sequence shown here is derived from an EMBL/GenBank/DDBJ whole genome shotgun (WGS) entry which is preliminary data.</text>
</comment>